<dbReference type="Proteomes" id="UP000192140">
    <property type="component" value="Unassembled WGS sequence"/>
</dbReference>
<dbReference type="AlphaFoldDB" id="A0A1S7U9N3"/>
<comment type="caution">
    <text evidence="1">The sequence shown here is derived from an EMBL/GenBank/DDBJ whole genome shotgun (WGS) entry which is preliminary data.</text>
</comment>
<organism evidence="1 2">
    <name type="scientific">Agrobacterium deltaense NCPPB 1641</name>
    <dbReference type="NCBI Taxonomy" id="1183425"/>
    <lineage>
        <taxon>Bacteria</taxon>
        <taxon>Pseudomonadati</taxon>
        <taxon>Pseudomonadota</taxon>
        <taxon>Alphaproteobacteria</taxon>
        <taxon>Hyphomicrobiales</taxon>
        <taxon>Rhizobiaceae</taxon>
        <taxon>Rhizobium/Agrobacterium group</taxon>
        <taxon>Agrobacterium</taxon>
    </lineage>
</organism>
<keyword evidence="2" id="KW-1185">Reference proteome</keyword>
<proteinExistence type="predicted"/>
<evidence type="ECO:0000313" key="1">
    <source>
        <dbReference type="EMBL" id="CVI63634.1"/>
    </source>
</evidence>
<protein>
    <submittedName>
        <fullName evidence="1">Uncharacterized protein</fullName>
    </submittedName>
</protein>
<reference evidence="1" key="1">
    <citation type="submission" date="2016-01" db="EMBL/GenBank/DDBJ databases">
        <authorList>
            <person name="Regsiter A."/>
            <person name="william w."/>
        </authorList>
    </citation>
    <scope>NUCLEOTIDE SEQUENCE</scope>
    <source>
        <strain evidence="1">NCPPB 1641</strain>
    </source>
</reference>
<accession>A0A1S7U9N3</accession>
<dbReference type="EMBL" id="FCNP01000049">
    <property type="protein sequence ID" value="CVI63634.1"/>
    <property type="molecule type" value="Genomic_DNA"/>
</dbReference>
<name>A0A1S7U9N3_9HYPH</name>
<gene>
    <name evidence="1" type="ORF">AGR7A_pAt20310</name>
</gene>
<sequence length="61" mass="6494">MMAGAGGRLRGGLSPFNFEVGPGLPRSRCSVGLMNAVMAYVMDVHAMGVILRRTTKRSKPS</sequence>
<evidence type="ECO:0000313" key="2">
    <source>
        <dbReference type="Proteomes" id="UP000192140"/>
    </source>
</evidence>